<feature type="region of interest" description="Disordered" evidence="1">
    <location>
        <begin position="1"/>
        <end position="21"/>
    </location>
</feature>
<dbReference type="OrthoDB" id="8238029at2"/>
<evidence type="ECO:0000313" key="2">
    <source>
        <dbReference type="EMBL" id="RAK58842.1"/>
    </source>
</evidence>
<dbReference type="RefSeq" id="WP_111456135.1">
    <property type="nucleotide sequence ID" value="NZ_QFYP01000001.1"/>
</dbReference>
<dbReference type="Proteomes" id="UP000249842">
    <property type="component" value="Unassembled WGS sequence"/>
</dbReference>
<dbReference type="AlphaFoldDB" id="A0A328AUL6"/>
<sequence length="62" mass="7087">MADNKQNVGEPDRSRVSGSEDYEVRHFADRHGISMDQARELIAKHGSRRDALDRAAEQLKKH</sequence>
<dbReference type="EMBL" id="QFYP01000001">
    <property type="protein sequence ID" value="RAK58842.1"/>
    <property type="molecule type" value="Genomic_DNA"/>
</dbReference>
<reference evidence="3" key="1">
    <citation type="submission" date="2018-05" db="EMBL/GenBank/DDBJ databases">
        <authorList>
            <person name="Li X."/>
        </authorList>
    </citation>
    <scope>NUCLEOTIDE SEQUENCE [LARGE SCALE GENOMIC DNA]</scope>
    <source>
        <strain evidence="3">HKS-05</strain>
    </source>
</reference>
<gene>
    <name evidence="2" type="ORF">DJ021_03020</name>
</gene>
<protein>
    <submittedName>
        <fullName evidence="2">DUF3606 domain-containing protein</fullName>
    </submittedName>
</protein>
<accession>A0A328AUL6</accession>
<keyword evidence="3" id="KW-1185">Reference proteome</keyword>
<proteinExistence type="predicted"/>
<comment type="caution">
    <text evidence="2">The sequence shown here is derived from an EMBL/GenBank/DDBJ whole genome shotgun (WGS) entry which is preliminary data.</text>
</comment>
<evidence type="ECO:0000313" key="3">
    <source>
        <dbReference type="Proteomes" id="UP000249842"/>
    </source>
</evidence>
<dbReference type="Pfam" id="PF12244">
    <property type="entry name" value="DUF3606"/>
    <property type="match status" value="1"/>
</dbReference>
<dbReference type="InterPro" id="IPR022037">
    <property type="entry name" value="DUF3606"/>
</dbReference>
<name>A0A328AUL6_9CAUL</name>
<organism evidence="2 3">
    <name type="scientific">Phenylobacterium hankyongense</name>
    <dbReference type="NCBI Taxonomy" id="1813876"/>
    <lineage>
        <taxon>Bacteria</taxon>
        <taxon>Pseudomonadati</taxon>
        <taxon>Pseudomonadota</taxon>
        <taxon>Alphaproteobacteria</taxon>
        <taxon>Caulobacterales</taxon>
        <taxon>Caulobacteraceae</taxon>
        <taxon>Phenylobacterium</taxon>
    </lineage>
</organism>
<evidence type="ECO:0000256" key="1">
    <source>
        <dbReference type="SAM" id="MobiDB-lite"/>
    </source>
</evidence>